<dbReference type="RefSeq" id="WP_014079041.1">
    <property type="nucleotide sequence ID" value="NC_015977.1"/>
</dbReference>
<sequence length="105" mass="12363">MFESIFGFADTKSSFADWLNNQNVRNQLKLDIKICLVKNGYPPQYSPEVFNKVMEQVENFEEYSVTEDEENEVDNSVKIYQYEPEYKVMKVAEDSIHYGDSKNNQ</sequence>
<reference evidence="2 3" key="1">
    <citation type="journal article" date="2015" name="Genome Announc.">
        <title>Complete genome sequence of the human gut symbiont Roseburia hominis.</title>
        <authorList>
            <person name="Travis A.J."/>
            <person name="Kelly D."/>
            <person name="Flint H.J."/>
            <person name="Aminov R.I."/>
        </authorList>
    </citation>
    <scope>NUCLEOTIDE SEQUENCE [LARGE SCALE GENOMIC DNA]</scope>
    <source>
        <strain evidence="3">DSM 16839 / JCM 17582 / NCIMB 14029 / A2-183</strain>
    </source>
</reference>
<dbReference type="AlphaFoldDB" id="G2T102"/>
<evidence type="ECO:0000313" key="3">
    <source>
        <dbReference type="Proteomes" id="UP000008178"/>
    </source>
</evidence>
<dbReference type="Pfam" id="PF11867">
    <property type="entry name" value="T1RH-like_C"/>
    <property type="match status" value="1"/>
</dbReference>
<proteinExistence type="predicted"/>
<dbReference type="STRING" id="585394.RHOM_04370"/>
<dbReference type="Proteomes" id="UP000008178">
    <property type="component" value="Chromosome"/>
</dbReference>
<dbReference type="EMBL" id="CP003040">
    <property type="protein sequence ID" value="AEN95996.1"/>
    <property type="molecule type" value="Genomic_DNA"/>
</dbReference>
<evidence type="ECO:0000313" key="2">
    <source>
        <dbReference type="EMBL" id="AEN95996.1"/>
    </source>
</evidence>
<feature type="domain" description="Type I restriction enzyme HindI endonuclease subunit-like C-terminal" evidence="1">
    <location>
        <begin position="14"/>
        <end position="61"/>
    </location>
</feature>
<dbReference type="InterPro" id="IPR021810">
    <property type="entry name" value="T1RH-like_C"/>
</dbReference>
<gene>
    <name evidence="2" type="ordered locus">RHOM_04370</name>
</gene>
<dbReference type="GeneID" id="93722720"/>
<dbReference type="HOGENOM" id="CLU_2234563_0_0_9"/>
<keyword evidence="3" id="KW-1185">Reference proteome</keyword>
<protein>
    <recommendedName>
        <fullName evidence="1">Type I restriction enzyme HindI endonuclease subunit-like C-terminal domain-containing protein</fullName>
    </recommendedName>
</protein>
<dbReference type="KEGG" id="rho:RHOM_04370"/>
<accession>G2T102</accession>
<evidence type="ECO:0000259" key="1">
    <source>
        <dbReference type="Pfam" id="PF11867"/>
    </source>
</evidence>
<name>G2T102_ROSHA</name>
<organism evidence="2 3">
    <name type="scientific">Roseburia hominis (strain DSM 16839 / JCM 17582 / NCIMB 14029 / A2-183)</name>
    <dbReference type="NCBI Taxonomy" id="585394"/>
    <lineage>
        <taxon>Bacteria</taxon>
        <taxon>Bacillati</taxon>
        <taxon>Bacillota</taxon>
        <taxon>Clostridia</taxon>
        <taxon>Lachnospirales</taxon>
        <taxon>Lachnospiraceae</taxon>
        <taxon>Roseburia</taxon>
    </lineage>
</organism>